<accession>T2M9P2</accession>
<dbReference type="InterPro" id="IPR045036">
    <property type="entry name" value="Spartin-like"/>
</dbReference>
<evidence type="ECO:0000259" key="1">
    <source>
        <dbReference type="Pfam" id="PF06911"/>
    </source>
</evidence>
<dbReference type="Gene3D" id="1.20.58.80">
    <property type="entry name" value="Phosphotransferase system, lactose/cellobiose-type IIA subunit"/>
    <property type="match status" value="1"/>
</dbReference>
<organism evidence="2">
    <name type="scientific">Hydra vulgaris</name>
    <name type="common">Hydra</name>
    <name type="synonym">Hydra attenuata</name>
    <dbReference type="NCBI Taxonomy" id="6087"/>
    <lineage>
        <taxon>Eukaryota</taxon>
        <taxon>Metazoa</taxon>
        <taxon>Cnidaria</taxon>
        <taxon>Hydrozoa</taxon>
        <taxon>Hydroidolina</taxon>
        <taxon>Anthoathecata</taxon>
        <taxon>Aplanulata</taxon>
        <taxon>Hydridae</taxon>
        <taxon>Hydra</taxon>
    </lineage>
</organism>
<gene>
    <name evidence="2" type="primary">SPG20</name>
</gene>
<feature type="domain" description="Senescence" evidence="1">
    <location>
        <begin position="340"/>
        <end position="535"/>
    </location>
</feature>
<dbReference type="EMBL" id="HAAD01002622">
    <property type="protein sequence ID" value="CDG68854.1"/>
    <property type="molecule type" value="mRNA"/>
</dbReference>
<dbReference type="PANTHER" id="PTHR21068">
    <property type="entry name" value="SPARTIN"/>
    <property type="match status" value="1"/>
</dbReference>
<dbReference type="GO" id="GO:0005886">
    <property type="term" value="C:plasma membrane"/>
    <property type="evidence" value="ECO:0007669"/>
    <property type="project" value="TreeGrafter"/>
</dbReference>
<dbReference type="Pfam" id="PF06911">
    <property type="entry name" value="Senescence"/>
    <property type="match status" value="1"/>
</dbReference>
<dbReference type="PANTHER" id="PTHR21068:SF43">
    <property type="entry name" value="SPARTIN"/>
    <property type="match status" value="1"/>
</dbReference>
<dbReference type="AlphaFoldDB" id="T2M9P2"/>
<sequence>MECAIKEKSCKTVGSSNLNIIQQYYKDALKSVAAGLNLEEGSEKINEAIASYRNGLRFCEAGINLPYAAENLNNEDKEKYKKVVASLTRISEEIKERLVILNNDERVIDTSFDEINNLPVVNEMNSNHEKNKICDKQDDLSVDDSKDKTWQDVQELLRIDEGVNMLHVDNKGSVSTWMLPCNIEIFQIIKQSIEKISPAGFIKCGDWIYPLEPGKSPVLKTKKKTYIFPDLSESSQQQVSEASSLPCIGIILSEIVPEKLVKRFERILSCYCDFRVEKPVRPPLPSIQLGENQIVAPSAPSEDQVVVPSAPSEDVIEEIIASPALPSDVIQNKWPDRITSGIRIGSQWISWGFVKGAECATSLVEKGAQSLRKRIKPNQEVTLVDPDLSRNMRHLYQATGSIVQISTFLLSTLGAMTVLLGKKLAPHIEHHGQKLLPANYQYESNEKNKKTVENVKKVASASLEGFGLIFLALEQAGANLYKGISIATVQTLEHRYGNEVGEITQDAMGVAGNTMQAYWNLKKLGAKAVAKRVVKDTGKACVLDHGDVPK</sequence>
<dbReference type="OrthoDB" id="20821at2759"/>
<reference evidence="2" key="1">
    <citation type="journal article" date="2013" name="Genome Biol. Evol.">
        <title>Punctuated emergences of genetic and phenotypic innovations in eumetazoan, bilaterian, euteleostome, and hominidae ancestors.</title>
        <authorList>
            <person name="Wenger Y."/>
            <person name="Galliot B."/>
        </authorList>
    </citation>
    <scope>NUCLEOTIDE SEQUENCE</scope>
    <source>
        <tissue evidence="2">Whole animals</tissue>
    </source>
</reference>
<dbReference type="OMA" id="WQGMECA"/>
<name>T2M9P2_HYDVU</name>
<dbReference type="KEGG" id="hmg:100208538"/>
<dbReference type="InterPro" id="IPR009686">
    <property type="entry name" value="Senescence/spartin_C"/>
</dbReference>
<dbReference type="GO" id="GO:0051301">
    <property type="term" value="P:cell division"/>
    <property type="evidence" value="ECO:0007669"/>
    <property type="project" value="TreeGrafter"/>
</dbReference>
<proteinExistence type="evidence at transcript level"/>
<protein>
    <submittedName>
        <fullName evidence="2">Spartin</fullName>
    </submittedName>
</protein>
<evidence type="ECO:0000313" key="2">
    <source>
        <dbReference type="EMBL" id="CDG68854.1"/>
    </source>
</evidence>